<dbReference type="SUPFAM" id="SSF50978">
    <property type="entry name" value="WD40 repeat-like"/>
    <property type="match status" value="1"/>
</dbReference>
<feature type="domain" description="Protein kinase" evidence="4">
    <location>
        <begin position="5"/>
        <end position="209"/>
    </location>
</feature>
<evidence type="ECO:0000313" key="5">
    <source>
        <dbReference type="EMBL" id="ROO86406.1"/>
    </source>
</evidence>
<dbReference type="InterPro" id="IPR020472">
    <property type="entry name" value="WD40_PAC1"/>
</dbReference>
<keyword evidence="6" id="KW-1185">Reference proteome</keyword>
<evidence type="ECO:0000259" key="4">
    <source>
        <dbReference type="SMART" id="SM00220"/>
    </source>
</evidence>
<feature type="repeat" description="WD" evidence="3">
    <location>
        <begin position="423"/>
        <end position="464"/>
    </location>
</feature>
<dbReference type="EMBL" id="RJKE01000001">
    <property type="protein sequence ID" value="ROO86406.1"/>
    <property type="molecule type" value="Genomic_DNA"/>
</dbReference>
<sequence>MAGRYRMLESIDAGTVWTAHDERVGRHVSLAWLARPRDADPEAWAAAAARAADRIAALRHPGIAAVHALVAEVDGGWTVTDHVTGRTLARTVTEDGVMTLEDAARVGARIADALAVVHAAGLAHGGLTPGRVLLAEQGTVLIGFGGGHTATAVDDLWSLGVLLAFAVSGEPRPTSRTGPLGPLIAALTDPDPARRPPAARIAAALRRYLPPVTASGWAPPAGPSASAVVPVPHVAPAPPPPLTGFVPVPAAPLARPVLRRRLLIGAGALVVVAGGGILASKVLSTAVPIAKGIDTAMIRPRVVMKANGAGVRALAYSPDGSLLAVADENGAIRVWDMPAGILVRTIEDGYAGSLHFGPGAALLSGPAVWDPRTGETLHRFPDVLGSECTTAFSPDGRTIATVDGKGLLVFLDISTGRTSDRVPTGHGGSASAVTYSPDGSVLATCGQDGSASLWDPASGDRLGEPLTGHAGGVTCGAFSPDGRTLATGSADRTVRLWDTATGRSLGDPFVTEWKGVVFDVAFDAEGEKVASVGQEPSVTLWDVHGLLRSTGSPLLGHDGVIMSVAFHPREQIAVAGGLDGSVLLWEL</sequence>
<dbReference type="Gene3D" id="3.30.200.20">
    <property type="entry name" value="Phosphorylase Kinase, domain 1"/>
    <property type="match status" value="1"/>
</dbReference>
<dbReference type="SUPFAM" id="SSF56112">
    <property type="entry name" value="Protein kinase-like (PK-like)"/>
    <property type="match status" value="1"/>
</dbReference>
<dbReference type="PROSITE" id="PS50294">
    <property type="entry name" value="WD_REPEATS_REGION"/>
    <property type="match status" value="4"/>
</dbReference>
<accession>A0A3N1CYV5</accession>
<organism evidence="5 6">
    <name type="scientific">Actinocorallia herbida</name>
    <dbReference type="NCBI Taxonomy" id="58109"/>
    <lineage>
        <taxon>Bacteria</taxon>
        <taxon>Bacillati</taxon>
        <taxon>Actinomycetota</taxon>
        <taxon>Actinomycetes</taxon>
        <taxon>Streptosporangiales</taxon>
        <taxon>Thermomonosporaceae</taxon>
        <taxon>Actinocorallia</taxon>
    </lineage>
</organism>
<comment type="caution">
    <text evidence="5">The sequence shown here is derived from an EMBL/GenBank/DDBJ whole genome shotgun (WGS) entry which is preliminary data.</text>
</comment>
<dbReference type="InterPro" id="IPR050349">
    <property type="entry name" value="WD_LIS1/nudF_dynein_reg"/>
</dbReference>
<dbReference type="InterPro" id="IPR036322">
    <property type="entry name" value="WD40_repeat_dom_sf"/>
</dbReference>
<gene>
    <name evidence="5" type="ORF">EDD29_3972</name>
</gene>
<keyword evidence="1 3" id="KW-0853">WD repeat</keyword>
<dbReference type="InterPro" id="IPR011009">
    <property type="entry name" value="Kinase-like_dom_sf"/>
</dbReference>
<dbReference type="AlphaFoldDB" id="A0A3N1CYV5"/>
<dbReference type="PRINTS" id="PR00320">
    <property type="entry name" value="GPROTEINBRPT"/>
</dbReference>
<evidence type="ECO:0000313" key="6">
    <source>
        <dbReference type="Proteomes" id="UP000272400"/>
    </source>
</evidence>
<dbReference type="CDD" id="cd00200">
    <property type="entry name" value="WD40"/>
    <property type="match status" value="1"/>
</dbReference>
<dbReference type="InterPro" id="IPR015943">
    <property type="entry name" value="WD40/YVTN_repeat-like_dom_sf"/>
</dbReference>
<dbReference type="Gene3D" id="2.130.10.10">
    <property type="entry name" value="YVTN repeat-like/Quinoprotein amine dehydrogenase"/>
    <property type="match status" value="2"/>
</dbReference>
<dbReference type="InterPro" id="IPR019775">
    <property type="entry name" value="WD40_repeat_CS"/>
</dbReference>
<evidence type="ECO:0000256" key="3">
    <source>
        <dbReference type="PROSITE-ProRule" id="PRU00221"/>
    </source>
</evidence>
<feature type="repeat" description="WD" evidence="3">
    <location>
        <begin position="304"/>
        <end position="345"/>
    </location>
</feature>
<dbReference type="PROSITE" id="PS00678">
    <property type="entry name" value="WD_REPEATS_1"/>
    <property type="match status" value="2"/>
</dbReference>
<dbReference type="InterPro" id="IPR000719">
    <property type="entry name" value="Prot_kinase_dom"/>
</dbReference>
<dbReference type="PANTHER" id="PTHR44129">
    <property type="entry name" value="WD REPEAT-CONTAINING PROTEIN POP1"/>
    <property type="match status" value="1"/>
</dbReference>
<dbReference type="InterPro" id="IPR001680">
    <property type="entry name" value="WD40_rpt"/>
</dbReference>
<reference evidence="5 6" key="1">
    <citation type="submission" date="2018-11" db="EMBL/GenBank/DDBJ databases">
        <title>Sequencing the genomes of 1000 actinobacteria strains.</title>
        <authorList>
            <person name="Klenk H.-P."/>
        </authorList>
    </citation>
    <scope>NUCLEOTIDE SEQUENCE [LARGE SCALE GENOMIC DNA]</scope>
    <source>
        <strain evidence="5 6">DSM 44254</strain>
    </source>
</reference>
<dbReference type="Pfam" id="PF00400">
    <property type="entry name" value="WD40"/>
    <property type="match status" value="4"/>
</dbReference>
<keyword evidence="2" id="KW-0677">Repeat</keyword>
<proteinExistence type="predicted"/>
<name>A0A3N1CYV5_9ACTN</name>
<evidence type="ECO:0000256" key="2">
    <source>
        <dbReference type="ARBA" id="ARBA00022737"/>
    </source>
</evidence>
<dbReference type="PROSITE" id="PS50082">
    <property type="entry name" value="WD_REPEATS_2"/>
    <property type="match status" value="4"/>
</dbReference>
<protein>
    <submittedName>
        <fullName evidence="5">WD domain G-beta repeat uncharacterized protein</fullName>
    </submittedName>
</protein>
<dbReference type="Gene3D" id="1.10.510.10">
    <property type="entry name" value="Transferase(Phosphotransferase) domain 1"/>
    <property type="match status" value="1"/>
</dbReference>
<dbReference type="SMART" id="SM00220">
    <property type="entry name" value="S_TKc"/>
    <property type="match status" value="1"/>
</dbReference>
<dbReference type="SMART" id="SM00320">
    <property type="entry name" value="WD40"/>
    <property type="match status" value="6"/>
</dbReference>
<dbReference type="Proteomes" id="UP000272400">
    <property type="component" value="Unassembled WGS sequence"/>
</dbReference>
<dbReference type="GO" id="GO:0004672">
    <property type="term" value="F:protein kinase activity"/>
    <property type="evidence" value="ECO:0007669"/>
    <property type="project" value="InterPro"/>
</dbReference>
<dbReference type="GO" id="GO:0005524">
    <property type="term" value="F:ATP binding"/>
    <property type="evidence" value="ECO:0007669"/>
    <property type="project" value="InterPro"/>
</dbReference>
<feature type="repeat" description="WD" evidence="3">
    <location>
        <begin position="554"/>
        <end position="587"/>
    </location>
</feature>
<feature type="repeat" description="WD" evidence="3">
    <location>
        <begin position="466"/>
        <end position="507"/>
    </location>
</feature>
<evidence type="ECO:0000256" key="1">
    <source>
        <dbReference type="ARBA" id="ARBA00022574"/>
    </source>
</evidence>